<proteinExistence type="predicted"/>
<feature type="compositionally biased region" description="Basic and acidic residues" evidence="1">
    <location>
        <begin position="255"/>
        <end position="275"/>
    </location>
</feature>
<sequence>MCIMGLSRGVRGACVCVCDTPDRLLTGQSGSPNSTTKPLTCPSHGHSCYGDSIHFSAVPVSLGFQERARDQLCTSTSQDVPALKLTQNKKCTSWICRKTHVALLKDTTCDEEQKDVGDEKYKGDGQFSHLFLVPHGAFSSDHDLAAGFCLQLLCDGECDRQKVILQCEEEMPVPIRVTDTQAVGEGMTTSAIGVSSSSLHTESWVMQDTQAGGAQSETWSRGAKTFEADERTSVSGNTRQRQGGVRFSGGVPKSTQEDKERQDDIYIPNRNDDNQ</sequence>
<evidence type="ECO:0000256" key="1">
    <source>
        <dbReference type="SAM" id="MobiDB-lite"/>
    </source>
</evidence>
<dbReference type="Proteomes" id="UP000319801">
    <property type="component" value="Unassembled WGS sequence"/>
</dbReference>
<name>A0A556TUN2_BAGYA</name>
<feature type="compositionally biased region" description="Polar residues" evidence="1">
    <location>
        <begin position="209"/>
        <end position="219"/>
    </location>
</feature>
<dbReference type="AlphaFoldDB" id="A0A556TUN2"/>
<keyword evidence="3" id="KW-1185">Reference proteome</keyword>
<comment type="caution">
    <text evidence="2">The sequence shown here is derived from an EMBL/GenBank/DDBJ whole genome shotgun (WGS) entry which is preliminary data.</text>
</comment>
<organism evidence="2 3">
    <name type="scientific">Bagarius yarrelli</name>
    <name type="common">Goonch</name>
    <name type="synonym">Bagrus yarrelli</name>
    <dbReference type="NCBI Taxonomy" id="175774"/>
    <lineage>
        <taxon>Eukaryota</taxon>
        <taxon>Metazoa</taxon>
        <taxon>Chordata</taxon>
        <taxon>Craniata</taxon>
        <taxon>Vertebrata</taxon>
        <taxon>Euteleostomi</taxon>
        <taxon>Actinopterygii</taxon>
        <taxon>Neopterygii</taxon>
        <taxon>Teleostei</taxon>
        <taxon>Ostariophysi</taxon>
        <taxon>Siluriformes</taxon>
        <taxon>Sisoridae</taxon>
        <taxon>Sisorinae</taxon>
        <taxon>Bagarius</taxon>
    </lineage>
</organism>
<feature type="region of interest" description="Disordered" evidence="1">
    <location>
        <begin position="209"/>
        <end position="275"/>
    </location>
</feature>
<evidence type="ECO:0000313" key="2">
    <source>
        <dbReference type="EMBL" id="TSK72194.1"/>
    </source>
</evidence>
<dbReference type="EMBL" id="VCAZ01000019">
    <property type="protein sequence ID" value="TSK72194.1"/>
    <property type="molecule type" value="Genomic_DNA"/>
</dbReference>
<reference evidence="2 3" key="1">
    <citation type="journal article" date="2019" name="Genome Biol. Evol.">
        <title>Whole-Genome Sequencing of the Giant Devil Catfish, Bagarius yarrelli.</title>
        <authorList>
            <person name="Jiang W."/>
            <person name="Lv Y."/>
            <person name="Cheng L."/>
            <person name="Yang K."/>
            <person name="Chao B."/>
            <person name="Wang X."/>
            <person name="Li Y."/>
            <person name="Pan X."/>
            <person name="You X."/>
            <person name="Zhang Y."/>
            <person name="Yang J."/>
            <person name="Li J."/>
            <person name="Zhang X."/>
            <person name="Liu S."/>
            <person name="Sun C."/>
            <person name="Yang J."/>
            <person name="Shi Q."/>
        </authorList>
    </citation>
    <scope>NUCLEOTIDE SEQUENCE [LARGE SCALE GENOMIC DNA]</scope>
    <source>
        <strain evidence="2">JWS20170419001</strain>
        <tissue evidence="2">Muscle</tissue>
    </source>
</reference>
<protein>
    <submittedName>
        <fullName evidence="2">Uncharacterized protein</fullName>
    </submittedName>
</protein>
<gene>
    <name evidence="2" type="ORF">Baya_3178</name>
</gene>
<accession>A0A556TUN2</accession>
<evidence type="ECO:0000313" key="3">
    <source>
        <dbReference type="Proteomes" id="UP000319801"/>
    </source>
</evidence>